<comment type="caution">
    <text evidence="2">The sequence shown here is derived from an EMBL/GenBank/DDBJ whole genome shotgun (WGS) entry which is preliminary data.</text>
</comment>
<gene>
    <name evidence="2" type="ORF">KSB_46460</name>
</gene>
<evidence type="ECO:0000313" key="3">
    <source>
        <dbReference type="Proteomes" id="UP000654345"/>
    </source>
</evidence>
<dbReference type="EMBL" id="BNJG01000002">
    <property type="protein sequence ID" value="GHO56171.1"/>
    <property type="molecule type" value="Genomic_DNA"/>
</dbReference>
<evidence type="ECO:0000313" key="2">
    <source>
        <dbReference type="EMBL" id="GHO56171.1"/>
    </source>
</evidence>
<sequence>MARIKKVSAADPTHMPHSDQFHLNRPSLWEAMLSMLAVGVLHTFLPTKLLIGPAWLLLAIEAVFLLPIVFTLLTKKGSSDALQGK</sequence>
<dbReference type="Proteomes" id="UP000654345">
    <property type="component" value="Unassembled WGS sequence"/>
</dbReference>
<reference evidence="2 3" key="1">
    <citation type="journal article" date="2021" name="Int. J. Syst. Evol. Microbiol.">
        <title>Reticulibacter mediterranei gen. nov., sp. nov., within the new family Reticulibacteraceae fam. nov., and Ktedonospora formicarum gen. nov., sp. nov., Ktedonobacter robiniae sp. nov., Dictyobacter formicarum sp. nov. and Dictyobacter arantiisoli sp. nov., belonging to the class Ktedonobacteria.</title>
        <authorList>
            <person name="Yabe S."/>
            <person name="Zheng Y."/>
            <person name="Wang C.M."/>
            <person name="Sakai Y."/>
            <person name="Abe K."/>
            <person name="Yokota A."/>
            <person name="Donadio S."/>
            <person name="Cavaletti L."/>
            <person name="Monciardini P."/>
        </authorList>
    </citation>
    <scope>NUCLEOTIDE SEQUENCE [LARGE SCALE GENOMIC DNA]</scope>
    <source>
        <strain evidence="2 3">SOSP1-30</strain>
    </source>
</reference>
<evidence type="ECO:0000256" key="1">
    <source>
        <dbReference type="SAM" id="Phobius"/>
    </source>
</evidence>
<name>A0ABQ3UTS1_9CHLR</name>
<feature type="transmembrane region" description="Helical" evidence="1">
    <location>
        <begin position="28"/>
        <end position="45"/>
    </location>
</feature>
<accession>A0ABQ3UTS1</accession>
<keyword evidence="1" id="KW-0472">Membrane</keyword>
<proteinExistence type="predicted"/>
<keyword evidence="1" id="KW-1133">Transmembrane helix</keyword>
<feature type="transmembrane region" description="Helical" evidence="1">
    <location>
        <begin position="51"/>
        <end position="73"/>
    </location>
</feature>
<organism evidence="2 3">
    <name type="scientific">Ktedonobacter robiniae</name>
    <dbReference type="NCBI Taxonomy" id="2778365"/>
    <lineage>
        <taxon>Bacteria</taxon>
        <taxon>Bacillati</taxon>
        <taxon>Chloroflexota</taxon>
        <taxon>Ktedonobacteria</taxon>
        <taxon>Ktedonobacterales</taxon>
        <taxon>Ktedonobacteraceae</taxon>
        <taxon>Ktedonobacter</taxon>
    </lineage>
</organism>
<keyword evidence="3" id="KW-1185">Reference proteome</keyword>
<protein>
    <submittedName>
        <fullName evidence="2">Uncharacterized protein</fullName>
    </submittedName>
</protein>
<keyword evidence="1" id="KW-0812">Transmembrane</keyword>